<gene>
    <name evidence="8" type="primary">EPS1_0</name>
    <name evidence="8" type="ORF">Cantr_02572</name>
</gene>
<evidence type="ECO:0000256" key="5">
    <source>
        <dbReference type="SAM" id="Phobius"/>
    </source>
</evidence>
<keyword evidence="5" id="KW-0812">Transmembrane</keyword>
<evidence type="ECO:0000256" key="6">
    <source>
        <dbReference type="SAM" id="SignalP"/>
    </source>
</evidence>
<evidence type="ECO:0000256" key="4">
    <source>
        <dbReference type="SAM" id="MobiDB-lite"/>
    </source>
</evidence>
<feature type="region of interest" description="Disordered" evidence="4">
    <location>
        <begin position="24"/>
        <end position="50"/>
    </location>
</feature>
<evidence type="ECO:0000256" key="1">
    <source>
        <dbReference type="ARBA" id="ARBA00006347"/>
    </source>
</evidence>
<dbReference type="EMBL" id="QLNQ01000001">
    <property type="protein sequence ID" value="RCK66934.1"/>
    <property type="molecule type" value="Genomic_DNA"/>
</dbReference>
<dbReference type="AlphaFoldDB" id="A0A367YM66"/>
<dbReference type="STRING" id="5486.A0A367YM66"/>
<dbReference type="Proteomes" id="UP000253472">
    <property type="component" value="Unassembled WGS sequence"/>
</dbReference>
<evidence type="ECO:0000256" key="2">
    <source>
        <dbReference type="ARBA" id="ARBA00022729"/>
    </source>
</evidence>
<proteinExistence type="inferred from homology"/>
<keyword evidence="5" id="KW-0472">Membrane</keyword>
<dbReference type="CDD" id="cd02961">
    <property type="entry name" value="PDI_a_family"/>
    <property type="match status" value="1"/>
</dbReference>
<dbReference type="InterPro" id="IPR051063">
    <property type="entry name" value="PDI"/>
</dbReference>
<dbReference type="InterPro" id="IPR036249">
    <property type="entry name" value="Thioredoxin-like_sf"/>
</dbReference>
<comment type="similarity">
    <text evidence="1">Belongs to the protein disulfide isomerase family.</text>
</comment>
<accession>A0A367YM66</accession>
<organism evidence="8 9">
    <name type="scientific">Candida viswanathii</name>
    <dbReference type="NCBI Taxonomy" id="5486"/>
    <lineage>
        <taxon>Eukaryota</taxon>
        <taxon>Fungi</taxon>
        <taxon>Dikarya</taxon>
        <taxon>Ascomycota</taxon>
        <taxon>Saccharomycotina</taxon>
        <taxon>Pichiomycetes</taxon>
        <taxon>Debaryomycetaceae</taxon>
        <taxon>Candida/Lodderomyces clade</taxon>
        <taxon>Candida</taxon>
    </lineage>
</organism>
<dbReference type="PANTHER" id="PTHR45672">
    <property type="entry name" value="PROTEIN DISULFIDE-ISOMERASE C17H9.14C-RELATED"/>
    <property type="match status" value="1"/>
</dbReference>
<dbReference type="Pfam" id="PF00085">
    <property type="entry name" value="Thioredoxin"/>
    <property type="match status" value="1"/>
</dbReference>
<sequence>MKLSLITLLGLLCTTVTCEEISKADALPPQTPDENPDQGSKGSQSNSDNYPDPISLKEFDRITSQKLVLVEFFSPYCHHCKEFAPTWKEAFFKFQELQLEYNIEMRQVNCVESGDLCEREHIDYYPNLQLYAPALNKEGKKTGKLKNIDTFPRNLDRTVETIIKYLKESYAEYDSGAISLPSSSKMLDVDTMLKIIDGDIDTPTFVAFFPATAKQWDSVENKGKLSFTNCPECIPDKRVWDRLSNQVLSIAETGHFMCRDHSTICENLKVGTSNHAQFIMFLPRSVGIVRFDYDGFPELEDMKKWVNKLFKNSRFDIVSARGVTEVMEYTKVLSHDPIAHFYPLQSKVVVLFYYEMDKVTPEDEKILPHLLKMVQLSPFNVELHKAKHTRIEENVATMGQSLIDYINYDEQDKYEFDKALQVATTLTSKPTILVFKDNSLIADVYQSFAPEDMRNHDKIEQFIKQIQYPLYGQLTPEMTRHYFNKDDKYKDYKIVVLFVDTENMTETDKQLYNLSLMAHEYHYLKQRHYYDQLLRSREEKMQKVKQMKEKNAEVIDILKEMREQIPHLWNTKDDVLFTFIDQPKARKDFRWVRGWNLDPRKYEVGDVVILSKDGKYYTDKNTEGKKLVNDPKEMKRMMTSFLNRDNQVQLKLLSTPYGGMLGFMDYVHQYGFLGYLGFFAAIYIVISGLLKLRRFKRKGSSMSSPLSAGLIGNFEPKKD</sequence>
<dbReference type="OrthoDB" id="72053at2759"/>
<feature type="signal peptide" evidence="6">
    <location>
        <begin position="1"/>
        <end position="18"/>
    </location>
</feature>
<feature type="chain" id="PRO_5016570821" evidence="6">
    <location>
        <begin position="19"/>
        <end position="719"/>
    </location>
</feature>
<keyword evidence="5" id="KW-1133">Transmembrane helix</keyword>
<evidence type="ECO:0000313" key="8">
    <source>
        <dbReference type="EMBL" id="RCK66934.1"/>
    </source>
</evidence>
<dbReference type="PANTHER" id="PTHR45672:SF3">
    <property type="entry name" value="THIOREDOXIN DOMAIN-CONTAINING PROTEIN 5"/>
    <property type="match status" value="1"/>
</dbReference>
<name>A0A367YM66_9ASCO</name>
<feature type="compositionally biased region" description="Polar residues" evidence="4">
    <location>
        <begin position="37"/>
        <end position="49"/>
    </location>
</feature>
<keyword evidence="3" id="KW-0175">Coiled coil</keyword>
<evidence type="ECO:0000313" key="9">
    <source>
        <dbReference type="Proteomes" id="UP000253472"/>
    </source>
</evidence>
<evidence type="ECO:0000259" key="7">
    <source>
        <dbReference type="PROSITE" id="PS51352"/>
    </source>
</evidence>
<reference evidence="8 9" key="1">
    <citation type="submission" date="2018-06" db="EMBL/GenBank/DDBJ databases">
        <title>Whole genome sequencing of Candida tropicalis (genome annotated by CSBL at Korea University).</title>
        <authorList>
            <person name="Ahn J."/>
        </authorList>
    </citation>
    <scope>NUCLEOTIDE SEQUENCE [LARGE SCALE GENOMIC DNA]</scope>
    <source>
        <strain evidence="8 9">ATCC 20962</strain>
    </source>
</reference>
<feature type="coiled-coil region" evidence="3">
    <location>
        <begin position="530"/>
        <end position="564"/>
    </location>
</feature>
<comment type="caution">
    <text evidence="8">The sequence shown here is derived from an EMBL/GenBank/DDBJ whole genome shotgun (WGS) entry which is preliminary data.</text>
</comment>
<dbReference type="InterPro" id="IPR013766">
    <property type="entry name" value="Thioredoxin_domain"/>
</dbReference>
<dbReference type="SUPFAM" id="SSF52833">
    <property type="entry name" value="Thioredoxin-like"/>
    <property type="match status" value="1"/>
</dbReference>
<feature type="transmembrane region" description="Helical" evidence="5">
    <location>
        <begin position="672"/>
        <end position="692"/>
    </location>
</feature>
<dbReference type="Gene3D" id="3.40.30.10">
    <property type="entry name" value="Glutaredoxin"/>
    <property type="match status" value="1"/>
</dbReference>
<dbReference type="GO" id="GO:0006457">
    <property type="term" value="P:protein folding"/>
    <property type="evidence" value="ECO:0007669"/>
    <property type="project" value="TreeGrafter"/>
</dbReference>
<dbReference type="GO" id="GO:0005783">
    <property type="term" value="C:endoplasmic reticulum"/>
    <property type="evidence" value="ECO:0007669"/>
    <property type="project" value="TreeGrafter"/>
</dbReference>
<feature type="domain" description="Thioredoxin" evidence="7">
    <location>
        <begin position="21"/>
        <end position="168"/>
    </location>
</feature>
<evidence type="ECO:0000256" key="3">
    <source>
        <dbReference type="SAM" id="Coils"/>
    </source>
</evidence>
<keyword evidence="9" id="KW-1185">Reference proteome</keyword>
<keyword evidence="2 6" id="KW-0732">Signal</keyword>
<protein>
    <submittedName>
        <fullName evidence="8">ER-retained PMA1-suppressing protein 1</fullName>
    </submittedName>
</protein>
<dbReference type="PROSITE" id="PS51352">
    <property type="entry name" value="THIOREDOXIN_2"/>
    <property type="match status" value="1"/>
</dbReference>
<dbReference type="GO" id="GO:0003756">
    <property type="term" value="F:protein disulfide isomerase activity"/>
    <property type="evidence" value="ECO:0007669"/>
    <property type="project" value="TreeGrafter"/>
</dbReference>